<name>A0A9P3C9B3_9PEZI</name>
<dbReference type="Proteomes" id="UP000825890">
    <property type="component" value="Unassembled WGS sequence"/>
</dbReference>
<reference evidence="1 2" key="1">
    <citation type="submission" date="2021-01" db="EMBL/GenBank/DDBJ databases">
        <title>Cercospora kikuchii MAFF 305040 whole genome shotgun sequence.</title>
        <authorList>
            <person name="Kashiwa T."/>
            <person name="Suzuki T."/>
        </authorList>
    </citation>
    <scope>NUCLEOTIDE SEQUENCE [LARGE SCALE GENOMIC DNA]</scope>
    <source>
        <strain evidence="1 2">MAFF 305040</strain>
    </source>
</reference>
<dbReference type="RefSeq" id="XP_044653544.1">
    <property type="nucleotide sequence ID" value="XM_044797609.1"/>
</dbReference>
<accession>A0A9P3C9B3</accession>
<dbReference type="AlphaFoldDB" id="A0A9P3C9B3"/>
<protein>
    <submittedName>
        <fullName evidence="1">Uncharacterized protein</fullName>
    </submittedName>
</protein>
<comment type="caution">
    <text evidence="1">The sequence shown here is derived from an EMBL/GenBank/DDBJ whole genome shotgun (WGS) entry which is preliminary data.</text>
</comment>
<dbReference type="EMBL" id="BOLY01000002">
    <property type="protein sequence ID" value="GIZ39057.1"/>
    <property type="molecule type" value="Genomic_DNA"/>
</dbReference>
<keyword evidence="2" id="KW-1185">Reference proteome</keyword>
<evidence type="ECO:0000313" key="1">
    <source>
        <dbReference type="EMBL" id="GIZ39057.1"/>
    </source>
</evidence>
<evidence type="ECO:0000313" key="2">
    <source>
        <dbReference type="Proteomes" id="UP000825890"/>
    </source>
</evidence>
<gene>
    <name evidence="1" type="ORF">CKM354_000244900</name>
</gene>
<dbReference type="GeneID" id="68288024"/>
<organism evidence="1 2">
    <name type="scientific">Cercospora kikuchii</name>
    <dbReference type="NCBI Taxonomy" id="84275"/>
    <lineage>
        <taxon>Eukaryota</taxon>
        <taxon>Fungi</taxon>
        <taxon>Dikarya</taxon>
        <taxon>Ascomycota</taxon>
        <taxon>Pezizomycotina</taxon>
        <taxon>Dothideomycetes</taxon>
        <taxon>Dothideomycetidae</taxon>
        <taxon>Mycosphaerellales</taxon>
        <taxon>Mycosphaerellaceae</taxon>
        <taxon>Cercospora</taxon>
    </lineage>
</organism>
<sequence>MVQNWMKNIGIERAKLIQTIRLQICHSASEIMRLDDPENDDDFMFIGERHFQAYTAAIIITVDDICEPVVQVDVCYEWEQGRFAIWSSAPDDTHWEMAEAYSHGPKAFEQWLIGKGSDVSTELHLGWTEFWARANA</sequence>
<proteinExistence type="predicted"/>